<feature type="chain" id="PRO_5026143577" evidence="3">
    <location>
        <begin position="21"/>
        <end position="129"/>
    </location>
</feature>
<dbReference type="Proteomes" id="UP000478052">
    <property type="component" value="Unassembled WGS sequence"/>
</dbReference>
<keyword evidence="1 2" id="KW-0193">Cuticle</keyword>
<dbReference type="PANTHER" id="PTHR12236:SF86">
    <property type="entry name" value="CCP84AC-RELATED"/>
    <property type="match status" value="1"/>
</dbReference>
<comment type="caution">
    <text evidence="4">The sequence shown here is derived from an EMBL/GenBank/DDBJ whole genome shotgun (WGS) entry which is preliminary data.</text>
</comment>
<keyword evidence="5" id="KW-1185">Reference proteome</keyword>
<gene>
    <name evidence="4" type="ORF">FWK35_00010327</name>
</gene>
<evidence type="ECO:0000313" key="5">
    <source>
        <dbReference type="Proteomes" id="UP000478052"/>
    </source>
</evidence>
<dbReference type="GO" id="GO:0042302">
    <property type="term" value="F:structural constituent of cuticle"/>
    <property type="evidence" value="ECO:0007669"/>
    <property type="project" value="UniProtKB-UniRule"/>
</dbReference>
<dbReference type="GO" id="GO:0031012">
    <property type="term" value="C:extracellular matrix"/>
    <property type="evidence" value="ECO:0007669"/>
    <property type="project" value="TreeGrafter"/>
</dbReference>
<dbReference type="InterPro" id="IPR051217">
    <property type="entry name" value="Insect_Cuticle_Struc_Prot"/>
</dbReference>
<sequence length="129" mass="15316">MKIALQLILSFGILWSKTLSQNYYVPIQENEVGFVLQLAYEFHYNINDLLSGVVTHRWESKYGDYVRGSYSFLEPNGMIRNVNYEVDGKRGYRAITKFLKPPQSKLLNIIIIHFSKHFINYYRVRKFIK</sequence>
<proteinExistence type="predicted"/>
<evidence type="ECO:0000256" key="1">
    <source>
        <dbReference type="ARBA" id="ARBA00022460"/>
    </source>
</evidence>
<dbReference type="PANTHER" id="PTHR12236">
    <property type="entry name" value="STRUCTURAL CONTITUENT OF CUTICLE"/>
    <property type="match status" value="1"/>
</dbReference>
<dbReference type="PROSITE" id="PS51155">
    <property type="entry name" value="CHIT_BIND_RR_2"/>
    <property type="match status" value="1"/>
</dbReference>
<dbReference type="InterPro" id="IPR000618">
    <property type="entry name" value="Insect_cuticle"/>
</dbReference>
<feature type="signal peptide" evidence="3">
    <location>
        <begin position="1"/>
        <end position="20"/>
    </location>
</feature>
<reference evidence="4 5" key="1">
    <citation type="submission" date="2019-08" db="EMBL/GenBank/DDBJ databases">
        <title>Whole genome of Aphis craccivora.</title>
        <authorList>
            <person name="Voronova N.V."/>
            <person name="Shulinski R.S."/>
            <person name="Bandarenka Y.V."/>
            <person name="Zhorov D.G."/>
            <person name="Warner D."/>
        </authorList>
    </citation>
    <scope>NUCLEOTIDE SEQUENCE [LARGE SCALE GENOMIC DNA]</scope>
    <source>
        <strain evidence="4">180601</strain>
        <tissue evidence="4">Whole Body</tissue>
    </source>
</reference>
<dbReference type="GO" id="GO:0005615">
    <property type="term" value="C:extracellular space"/>
    <property type="evidence" value="ECO:0007669"/>
    <property type="project" value="TreeGrafter"/>
</dbReference>
<keyword evidence="3" id="KW-0732">Signal</keyword>
<dbReference type="OrthoDB" id="6510765at2759"/>
<dbReference type="EMBL" id="VUJU01000377">
    <property type="protein sequence ID" value="KAF0770858.1"/>
    <property type="molecule type" value="Genomic_DNA"/>
</dbReference>
<accession>A0A6G0ZI39</accession>
<evidence type="ECO:0000256" key="3">
    <source>
        <dbReference type="SAM" id="SignalP"/>
    </source>
</evidence>
<name>A0A6G0ZI39_APHCR</name>
<organism evidence="4 5">
    <name type="scientific">Aphis craccivora</name>
    <name type="common">Cowpea aphid</name>
    <dbReference type="NCBI Taxonomy" id="307492"/>
    <lineage>
        <taxon>Eukaryota</taxon>
        <taxon>Metazoa</taxon>
        <taxon>Ecdysozoa</taxon>
        <taxon>Arthropoda</taxon>
        <taxon>Hexapoda</taxon>
        <taxon>Insecta</taxon>
        <taxon>Pterygota</taxon>
        <taxon>Neoptera</taxon>
        <taxon>Paraneoptera</taxon>
        <taxon>Hemiptera</taxon>
        <taxon>Sternorrhyncha</taxon>
        <taxon>Aphidomorpha</taxon>
        <taxon>Aphidoidea</taxon>
        <taxon>Aphididae</taxon>
        <taxon>Aphidini</taxon>
        <taxon>Aphis</taxon>
        <taxon>Aphis</taxon>
    </lineage>
</organism>
<evidence type="ECO:0000313" key="4">
    <source>
        <dbReference type="EMBL" id="KAF0770858.1"/>
    </source>
</evidence>
<dbReference type="Pfam" id="PF00379">
    <property type="entry name" value="Chitin_bind_4"/>
    <property type="match status" value="1"/>
</dbReference>
<protein>
    <submittedName>
        <fullName evidence="4">Cuticle protein 19-like</fullName>
    </submittedName>
</protein>
<dbReference type="AlphaFoldDB" id="A0A6G0ZI39"/>
<evidence type="ECO:0000256" key="2">
    <source>
        <dbReference type="PROSITE-ProRule" id="PRU00497"/>
    </source>
</evidence>